<sequence>MADPVYQLVYISRATRPLDGPELARLATGAARFNGGHGITGLLLHDGSRFIQALEGPQPAVETLMAQIAHDQRHDSIAYVERRPVAAQQFGGWAMDARRVRDFGGAQAFLDDLKRMLTAVDDHRLVAAFIGFAMLGRPELRARRPLPGA</sequence>
<dbReference type="PROSITE" id="PS50925">
    <property type="entry name" value="BLUF"/>
    <property type="match status" value="1"/>
</dbReference>
<comment type="caution">
    <text evidence="2">The sequence shown here is derived from an EMBL/GenBank/DDBJ whole genome shotgun (WGS) entry which is preliminary data.</text>
</comment>
<dbReference type="Pfam" id="PF04940">
    <property type="entry name" value="BLUF"/>
    <property type="match status" value="1"/>
</dbReference>
<name>A0A7X0MPD3_9SPHN</name>
<feature type="domain" description="BLUF" evidence="1">
    <location>
        <begin position="5"/>
        <end position="96"/>
    </location>
</feature>
<dbReference type="EMBL" id="JACHBT010000006">
    <property type="protein sequence ID" value="MBB6504363.1"/>
    <property type="molecule type" value="Genomic_DNA"/>
</dbReference>
<gene>
    <name evidence="2" type="ORF">F4693_001333</name>
</gene>
<evidence type="ECO:0000313" key="2">
    <source>
        <dbReference type="EMBL" id="MBB6504363.1"/>
    </source>
</evidence>
<dbReference type="AlphaFoldDB" id="A0A7X0MPD3"/>
<dbReference type="InterPro" id="IPR007024">
    <property type="entry name" value="BLUF_domain"/>
</dbReference>
<dbReference type="Proteomes" id="UP000522313">
    <property type="component" value="Unassembled WGS sequence"/>
</dbReference>
<dbReference type="GO" id="GO:0071949">
    <property type="term" value="F:FAD binding"/>
    <property type="evidence" value="ECO:0007669"/>
    <property type="project" value="InterPro"/>
</dbReference>
<evidence type="ECO:0000313" key="3">
    <source>
        <dbReference type="Proteomes" id="UP000522313"/>
    </source>
</evidence>
<dbReference type="Gene3D" id="3.30.70.100">
    <property type="match status" value="1"/>
</dbReference>
<dbReference type="SMART" id="SM01034">
    <property type="entry name" value="BLUF"/>
    <property type="match status" value="1"/>
</dbReference>
<accession>A0A7X0MPD3</accession>
<reference evidence="2 3" key="2">
    <citation type="submission" date="2020-08" db="EMBL/GenBank/DDBJ databases">
        <authorList>
            <person name="Partida-Martinez L."/>
            <person name="Huntemann M."/>
            <person name="Clum A."/>
            <person name="Wang J."/>
            <person name="Palaniappan K."/>
            <person name="Ritter S."/>
            <person name="Chen I.-M."/>
            <person name="Stamatis D."/>
            <person name="Reddy T."/>
            <person name="O'Malley R."/>
            <person name="Daum C."/>
            <person name="Shapiro N."/>
            <person name="Ivanova N."/>
            <person name="Kyrpides N."/>
            <person name="Woyke T."/>
        </authorList>
    </citation>
    <scope>NUCLEOTIDE SEQUENCE [LARGE SCALE GENOMIC DNA]</scope>
    <source>
        <strain evidence="2 3">AS3.13</strain>
    </source>
</reference>
<dbReference type="GO" id="GO:0009882">
    <property type="term" value="F:blue light photoreceptor activity"/>
    <property type="evidence" value="ECO:0007669"/>
    <property type="project" value="InterPro"/>
</dbReference>
<protein>
    <recommendedName>
        <fullName evidence="1">BLUF domain-containing protein</fullName>
    </recommendedName>
</protein>
<dbReference type="SUPFAM" id="SSF54975">
    <property type="entry name" value="Acylphosphatase/BLUF domain-like"/>
    <property type="match status" value="1"/>
</dbReference>
<organism evidence="2 3">
    <name type="scientific">Sphingomonas endophytica</name>
    <dbReference type="NCBI Taxonomy" id="869719"/>
    <lineage>
        <taxon>Bacteria</taxon>
        <taxon>Pseudomonadati</taxon>
        <taxon>Pseudomonadota</taxon>
        <taxon>Alphaproteobacteria</taxon>
        <taxon>Sphingomonadales</taxon>
        <taxon>Sphingomonadaceae</taxon>
        <taxon>Sphingomonas</taxon>
    </lineage>
</organism>
<proteinExistence type="predicted"/>
<dbReference type="RefSeq" id="WP_184504630.1">
    <property type="nucleotide sequence ID" value="NZ_JACHBT010000006.1"/>
</dbReference>
<reference evidence="2 3" key="1">
    <citation type="submission" date="2020-08" db="EMBL/GenBank/DDBJ databases">
        <title>The Agave Microbiome: Exploring the role of microbial communities in plant adaptations to desert environments.</title>
        <authorList>
            <person name="Partida-Martinez L.P."/>
        </authorList>
    </citation>
    <scope>NUCLEOTIDE SEQUENCE [LARGE SCALE GENOMIC DNA]</scope>
    <source>
        <strain evidence="2 3">AS3.13</strain>
    </source>
</reference>
<dbReference type="InterPro" id="IPR036046">
    <property type="entry name" value="Acylphosphatase-like_dom_sf"/>
</dbReference>
<evidence type="ECO:0000259" key="1">
    <source>
        <dbReference type="PROSITE" id="PS50925"/>
    </source>
</evidence>